<keyword evidence="8" id="KW-0175">Coiled coil</keyword>
<keyword evidence="4" id="KW-1134">Transmembrane beta strand</keyword>
<accession>A0ABT7HM95</accession>
<name>A0ABT7HM95_9BACT</name>
<dbReference type="InterPro" id="IPR051906">
    <property type="entry name" value="TolC-like"/>
</dbReference>
<feature type="coiled-coil region" evidence="8">
    <location>
        <begin position="319"/>
        <end position="346"/>
    </location>
</feature>
<reference evidence="10" key="1">
    <citation type="submission" date="2022-08" db="EMBL/GenBank/DDBJ databases">
        <authorList>
            <person name="Wang H."/>
        </authorList>
    </citation>
    <scope>NUCLEOTIDE SEQUENCE</scope>
    <source>
        <strain evidence="10">PS10</strain>
    </source>
</reference>
<evidence type="ECO:0000256" key="7">
    <source>
        <dbReference type="ARBA" id="ARBA00023237"/>
    </source>
</evidence>
<sequence>MFRILIIFVMVLPLFSQNLANIIKLAYQNDLVKIKEQEILKSSLKKEQLDSQYLPQLTLGGGYERRDKDNFLISPKEARAVYARLEYLLFDGFKKEARREILDSENQKDFLKSDEFKNELAFLLTTLYFNAVLTDNLINAKISQKEYLNNELKRLNALKNAGLASNDELSLILAKSHLAQSELLSLKQDRLKILNEISLYANENLDSLNVSSLKMPDFDNLAQNYELKGLEIDIKKSQSAIDEAKSSHYPRIFLSNKFSVYKNRFDDINEPFRSYAGQFFNQKRSEQNEFMLGFEWLIFDFFATSKGVQIAQISQNQAILNLNHKKRENEIELKNLQNEIEISRQKIAANELFVKAADTALSSISKKYHAGLVGYSEFLLALLNDFDAKSALAFSQSDFEIKKARYYLKSGIEILKRIDE</sequence>
<keyword evidence="3" id="KW-0813">Transport</keyword>
<evidence type="ECO:0000313" key="10">
    <source>
        <dbReference type="EMBL" id="MDL0088057.1"/>
    </source>
</evidence>
<protein>
    <submittedName>
        <fullName evidence="10">TolC family protein</fullName>
    </submittedName>
</protein>
<keyword evidence="6" id="KW-0472">Membrane</keyword>
<dbReference type="EMBL" id="JANURM010000001">
    <property type="protein sequence ID" value="MDL0087846.1"/>
    <property type="molecule type" value="Genomic_DNA"/>
</dbReference>
<evidence type="ECO:0000256" key="5">
    <source>
        <dbReference type="ARBA" id="ARBA00022692"/>
    </source>
</evidence>
<keyword evidence="5" id="KW-0812">Transmembrane</keyword>
<reference evidence="10" key="2">
    <citation type="journal article" date="2023" name="Microorganisms">
        <title>Isolation and Genomic Characteristics of Cat-Borne Campylobacter felis sp. nov. and Sheep-Borne Campylobacter ovis sp. nov.</title>
        <authorList>
            <person name="Wang H."/>
            <person name="Li Y."/>
            <person name="Gu Y."/>
            <person name="Zhou G."/>
            <person name="Chen X."/>
            <person name="Zhang X."/>
            <person name="Shao Z."/>
            <person name="Zhang J."/>
            <person name="Zhang M."/>
        </authorList>
    </citation>
    <scope>NUCLEOTIDE SEQUENCE</scope>
    <source>
        <strain evidence="10">PS10</strain>
    </source>
</reference>
<dbReference type="Gene3D" id="1.20.1600.10">
    <property type="entry name" value="Outer membrane efflux proteins (OEP)"/>
    <property type="match status" value="1"/>
</dbReference>
<comment type="similarity">
    <text evidence="2">Belongs to the outer membrane factor (OMF) (TC 1.B.17) family.</text>
</comment>
<dbReference type="SUPFAM" id="SSF56954">
    <property type="entry name" value="Outer membrane efflux proteins (OEP)"/>
    <property type="match status" value="1"/>
</dbReference>
<comment type="caution">
    <text evidence="10">The sequence shown here is derived from an EMBL/GenBank/DDBJ whole genome shotgun (WGS) entry which is preliminary data.</text>
</comment>
<evidence type="ECO:0000256" key="3">
    <source>
        <dbReference type="ARBA" id="ARBA00022448"/>
    </source>
</evidence>
<evidence type="ECO:0000256" key="8">
    <source>
        <dbReference type="SAM" id="Coils"/>
    </source>
</evidence>
<dbReference type="RefSeq" id="WP_284936586.1">
    <property type="nucleotide sequence ID" value="NZ_JANURM010000001.1"/>
</dbReference>
<evidence type="ECO:0000256" key="1">
    <source>
        <dbReference type="ARBA" id="ARBA00004442"/>
    </source>
</evidence>
<comment type="subcellular location">
    <subcellularLocation>
        <location evidence="1">Cell outer membrane</location>
    </subcellularLocation>
</comment>
<dbReference type="Pfam" id="PF02321">
    <property type="entry name" value="OEP"/>
    <property type="match status" value="1"/>
</dbReference>
<dbReference type="Proteomes" id="UP001173801">
    <property type="component" value="Unassembled WGS sequence"/>
</dbReference>
<keyword evidence="7" id="KW-0998">Cell outer membrane</keyword>
<evidence type="ECO:0000313" key="9">
    <source>
        <dbReference type="EMBL" id="MDL0087846.1"/>
    </source>
</evidence>
<evidence type="ECO:0000256" key="6">
    <source>
        <dbReference type="ARBA" id="ARBA00023136"/>
    </source>
</evidence>
<evidence type="ECO:0000313" key="11">
    <source>
        <dbReference type="Proteomes" id="UP001173801"/>
    </source>
</evidence>
<dbReference type="InterPro" id="IPR003423">
    <property type="entry name" value="OMP_efflux"/>
</dbReference>
<dbReference type="PANTHER" id="PTHR30026">
    <property type="entry name" value="OUTER MEMBRANE PROTEIN TOLC"/>
    <property type="match status" value="1"/>
</dbReference>
<dbReference type="PANTHER" id="PTHR30026:SF20">
    <property type="entry name" value="OUTER MEMBRANE PROTEIN TOLC"/>
    <property type="match status" value="1"/>
</dbReference>
<dbReference type="EMBL" id="JANURM010000001">
    <property type="protein sequence ID" value="MDL0088057.1"/>
    <property type="molecule type" value="Genomic_DNA"/>
</dbReference>
<organism evidence="10 11">
    <name type="scientific">Campylobacter gastrosuis</name>
    <dbReference type="NCBI Taxonomy" id="2974576"/>
    <lineage>
        <taxon>Bacteria</taxon>
        <taxon>Pseudomonadati</taxon>
        <taxon>Campylobacterota</taxon>
        <taxon>Epsilonproteobacteria</taxon>
        <taxon>Campylobacterales</taxon>
        <taxon>Campylobacteraceae</taxon>
        <taxon>Campylobacter</taxon>
    </lineage>
</organism>
<evidence type="ECO:0000256" key="2">
    <source>
        <dbReference type="ARBA" id="ARBA00007613"/>
    </source>
</evidence>
<keyword evidence="11" id="KW-1185">Reference proteome</keyword>
<gene>
    <name evidence="9" type="ORF">NYG85_00460</name>
    <name evidence="10" type="ORF">NYG85_01535</name>
</gene>
<evidence type="ECO:0000256" key="4">
    <source>
        <dbReference type="ARBA" id="ARBA00022452"/>
    </source>
</evidence>
<proteinExistence type="inferred from homology"/>